<sequence>MGSRKKYLFKNNSNSKRQAVYVGKLHEWKHRVYNVYVRLQDIELRIASSATAYRTPPQLTEHVDPPPFSPAELDS</sequence>
<evidence type="ECO:0000313" key="2">
    <source>
        <dbReference type="Proteomes" id="UP000095287"/>
    </source>
</evidence>
<proteinExistence type="predicted"/>
<dbReference type="WBParaSite" id="L893_g2224.t1">
    <property type="protein sequence ID" value="L893_g2224.t1"/>
    <property type="gene ID" value="L893_g2224"/>
</dbReference>
<protein>
    <submittedName>
        <fullName evidence="3">Uncharacterized protein</fullName>
    </submittedName>
</protein>
<evidence type="ECO:0000256" key="1">
    <source>
        <dbReference type="SAM" id="MobiDB-lite"/>
    </source>
</evidence>
<dbReference type="AlphaFoldDB" id="A0A1I7Z3H4"/>
<reference evidence="3" key="1">
    <citation type="submission" date="2016-11" db="UniProtKB">
        <authorList>
            <consortium name="WormBaseParasite"/>
        </authorList>
    </citation>
    <scope>IDENTIFICATION</scope>
</reference>
<evidence type="ECO:0000313" key="3">
    <source>
        <dbReference type="WBParaSite" id="L893_g2224.t1"/>
    </source>
</evidence>
<dbReference type="Proteomes" id="UP000095287">
    <property type="component" value="Unplaced"/>
</dbReference>
<organism evidence="2 3">
    <name type="scientific">Steinernema glaseri</name>
    <dbReference type="NCBI Taxonomy" id="37863"/>
    <lineage>
        <taxon>Eukaryota</taxon>
        <taxon>Metazoa</taxon>
        <taxon>Ecdysozoa</taxon>
        <taxon>Nematoda</taxon>
        <taxon>Chromadorea</taxon>
        <taxon>Rhabditida</taxon>
        <taxon>Tylenchina</taxon>
        <taxon>Panagrolaimomorpha</taxon>
        <taxon>Strongyloidoidea</taxon>
        <taxon>Steinernematidae</taxon>
        <taxon>Steinernema</taxon>
    </lineage>
</organism>
<feature type="region of interest" description="Disordered" evidence="1">
    <location>
        <begin position="55"/>
        <end position="75"/>
    </location>
</feature>
<accession>A0A1I7Z3H4</accession>
<name>A0A1I7Z3H4_9BILA</name>
<keyword evidence="2" id="KW-1185">Reference proteome</keyword>